<dbReference type="PANTHER" id="PTHR33558:SF1">
    <property type="entry name" value="GLUTAREDOXIN-LIKE PROTEIN C5ORF63 HOMOLOG"/>
    <property type="match status" value="1"/>
</dbReference>
<sequence length="79" mass="9117">MIEAILYSTDGCHLCQEAQQLLAPLVDNGMQLRVVDIMDNDDDLQRFRIRIPVLALNHSIELDWPFDIQRVQHSIESIS</sequence>
<dbReference type="Proteomes" id="UP000252558">
    <property type="component" value="Unassembled WGS sequence"/>
</dbReference>
<accession>A0A368NQ52</accession>
<name>A0A368NQ52_9GAMM</name>
<dbReference type="Gene3D" id="3.40.30.10">
    <property type="entry name" value="Glutaredoxin"/>
    <property type="match status" value="1"/>
</dbReference>
<dbReference type="InterPro" id="IPR036249">
    <property type="entry name" value="Thioredoxin-like_sf"/>
</dbReference>
<dbReference type="PANTHER" id="PTHR33558">
    <property type="entry name" value="GLUTAREDOXIN-LIKE PROTEIN C5ORF63 HOMOLOG"/>
    <property type="match status" value="1"/>
</dbReference>
<protein>
    <submittedName>
        <fullName evidence="1">Glutaredoxin family protein</fullName>
    </submittedName>
</protein>
<dbReference type="Pfam" id="PF05768">
    <property type="entry name" value="Glrx-like"/>
    <property type="match status" value="1"/>
</dbReference>
<evidence type="ECO:0000313" key="1">
    <source>
        <dbReference type="EMBL" id="RCU52672.1"/>
    </source>
</evidence>
<organism evidence="1 2">
    <name type="scientific">Corallincola holothuriorum</name>
    <dbReference type="NCBI Taxonomy" id="2282215"/>
    <lineage>
        <taxon>Bacteria</taxon>
        <taxon>Pseudomonadati</taxon>
        <taxon>Pseudomonadota</taxon>
        <taxon>Gammaproteobacteria</taxon>
        <taxon>Alteromonadales</taxon>
        <taxon>Psychromonadaceae</taxon>
        <taxon>Corallincola</taxon>
    </lineage>
</organism>
<keyword evidence="2" id="KW-1185">Reference proteome</keyword>
<dbReference type="OrthoDB" id="8537427at2"/>
<dbReference type="AlphaFoldDB" id="A0A368NQ52"/>
<dbReference type="SUPFAM" id="SSF52833">
    <property type="entry name" value="Thioredoxin-like"/>
    <property type="match status" value="1"/>
</dbReference>
<proteinExistence type="predicted"/>
<gene>
    <name evidence="1" type="ORF">DU002_01520</name>
</gene>
<reference evidence="1 2" key="1">
    <citation type="submission" date="2018-07" db="EMBL/GenBank/DDBJ databases">
        <title>Corallincola holothuriorum sp. nov., a new facultative anaerobe isolated from sea cucumber Apostichopus japonicus.</title>
        <authorList>
            <person name="Xia H."/>
        </authorList>
    </citation>
    <scope>NUCLEOTIDE SEQUENCE [LARGE SCALE GENOMIC DNA]</scope>
    <source>
        <strain evidence="1 2">C4</strain>
    </source>
</reference>
<comment type="caution">
    <text evidence="1">The sequence shown here is derived from an EMBL/GenBank/DDBJ whole genome shotgun (WGS) entry which is preliminary data.</text>
</comment>
<dbReference type="RefSeq" id="WP_114336580.1">
    <property type="nucleotide sequence ID" value="NZ_QPID01000001.1"/>
</dbReference>
<dbReference type="EMBL" id="QPID01000001">
    <property type="protein sequence ID" value="RCU52672.1"/>
    <property type="molecule type" value="Genomic_DNA"/>
</dbReference>
<dbReference type="InterPro" id="IPR008554">
    <property type="entry name" value="Glutaredoxin-like"/>
</dbReference>
<evidence type="ECO:0000313" key="2">
    <source>
        <dbReference type="Proteomes" id="UP000252558"/>
    </source>
</evidence>
<dbReference type="InterPro" id="IPR052565">
    <property type="entry name" value="Glutaredoxin-like_YDR286C"/>
</dbReference>